<sequence length="69" mass="7806">MLRKTDQGQQLPNLRAIVHSSLRQNCGDRLTAAPAGKRKLKLGNKAINAKRNVQNRIGRETLRREEQTS</sequence>
<reference evidence="1" key="2">
    <citation type="submission" date="2020-03" db="EMBL/GenBank/DDBJ databases">
        <authorList>
            <person name="Fu F.-F."/>
            <person name="Chen J."/>
        </authorList>
    </citation>
    <scope>NUCLEOTIDE SEQUENCE</scope>
    <source>
        <strain evidence="1">Lc1</strain>
    </source>
</reference>
<dbReference type="EMBL" id="WVTB01000014">
    <property type="protein sequence ID" value="KAF3809832.1"/>
    <property type="molecule type" value="Genomic_DNA"/>
</dbReference>
<comment type="caution">
    <text evidence="1">The sequence shown here is derived from an EMBL/GenBank/DDBJ whole genome shotgun (WGS) entry which is preliminary data.</text>
</comment>
<dbReference type="AlphaFoldDB" id="A0A8H4CU44"/>
<gene>
    <name evidence="1" type="ORF">GCG54_00014045</name>
</gene>
<evidence type="ECO:0000313" key="1">
    <source>
        <dbReference type="EMBL" id="KAF3809832.1"/>
    </source>
</evidence>
<dbReference type="Proteomes" id="UP000613401">
    <property type="component" value="Unassembled WGS sequence"/>
</dbReference>
<proteinExistence type="predicted"/>
<evidence type="ECO:0000313" key="2">
    <source>
        <dbReference type="Proteomes" id="UP000613401"/>
    </source>
</evidence>
<dbReference type="GeneID" id="69021160"/>
<name>A0A8H4CU44_COLGL</name>
<dbReference type="RefSeq" id="XP_045268991.1">
    <property type="nucleotide sequence ID" value="XM_045413887.1"/>
</dbReference>
<accession>A0A8H4CU44</accession>
<reference evidence="1" key="1">
    <citation type="journal article" date="2020" name="Phytopathology">
        <title>Genome sequence and comparative analysis of Colletotrichum gloeosporioides isolated from Liriodendron leaves.</title>
        <authorList>
            <person name="Fu F.F."/>
            <person name="Hao Z."/>
            <person name="Wang P."/>
            <person name="Lu Y."/>
            <person name="Xue L.J."/>
            <person name="Wei G."/>
            <person name="Tian Y."/>
            <person name="Baishi H."/>
            <person name="Xu H."/>
            <person name="Shi J."/>
            <person name="Cheng T."/>
            <person name="Wang G."/>
            <person name="Yi Y."/>
            <person name="Chen J."/>
        </authorList>
    </citation>
    <scope>NUCLEOTIDE SEQUENCE</scope>
    <source>
        <strain evidence="1">Lc1</strain>
    </source>
</reference>
<organism evidence="1 2">
    <name type="scientific">Colletotrichum gloeosporioides</name>
    <name type="common">Anthracnose fungus</name>
    <name type="synonym">Glomerella cingulata</name>
    <dbReference type="NCBI Taxonomy" id="474922"/>
    <lineage>
        <taxon>Eukaryota</taxon>
        <taxon>Fungi</taxon>
        <taxon>Dikarya</taxon>
        <taxon>Ascomycota</taxon>
        <taxon>Pezizomycotina</taxon>
        <taxon>Sordariomycetes</taxon>
        <taxon>Hypocreomycetidae</taxon>
        <taxon>Glomerellales</taxon>
        <taxon>Glomerellaceae</taxon>
        <taxon>Colletotrichum</taxon>
        <taxon>Colletotrichum gloeosporioides species complex</taxon>
    </lineage>
</organism>
<protein>
    <submittedName>
        <fullName evidence="1">Uncharacterized protein</fullName>
    </submittedName>
</protein>
<keyword evidence="2" id="KW-1185">Reference proteome</keyword>